<reference evidence="1 2" key="1">
    <citation type="journal article" date="2010" name="Nature">
        <title>The Ectocarpus genome and the independent evolution of multicellularity in brown algae.</title>
        <authorList>
            <person name="Cock J.M."/>
            <person name="Sterck L."/>
            <person name="Rouze P."/>
            <person name="Scornet D."/>
            <person name="Allen A.E."/>
            <person name="Amoutzias G."/>
            <person name="Anthouard V."/>
            <person name="Artiguenave F."/>
            <person name="Aury J.M."/>
            <person name="Badger J.H."/>
            <person name="Beszteri B."/>
            <person name="Billiau K."/>
            <person name="Bonnet E."/>
            <person name="Bothwell J.H."/>
            <person name="Bowler C."/>
            <person name="Boyen C."/>
            <person name="Brownlee C."/>
            <person name="Carrano C.J."/>
            <person name="Charrier B."/>
            <person name="Cho G.Y."/>
            <person name="Coelho S.M."/>
            <person name="Collen J."/>
            <person name="Corre E."/>
            <person name="Da Silva C."/>
            <person name="Delage L."/>
            <person name="Delaroque N."/>
            <person name="Dittami S.M."/>
            <person name="Doulbeau S."/>
            <person name="Elias M."/>
            <person name="Farnham G."/>
            <person name="Gachon C.M."/>
            <person name="Gschloessl B."/>
            <person name="Heesch S."/>
            <person name="Jabbari K."/>
            <person name="Jubin C."/>
            <person name="Kawai H."/>
            <person name="Kimura K."/>
            <person name="Kloareg B."/>
            <person name="Kupper F.C."/>
            <person name="Lang D."/>
            <person name="Le Bail A."/>
            <person name="Leblanc C."/>
            <person name="Lerouge P."/>
            <person name="Lohr M."/>
            <person name="Lopez P.J."/>
            <person name="Martens C."/>
            <person name="Maumus F."/>
            <person name="Michel G."/>
            <person name="Miranda-Saavedra D."/>
            <person name="Morales J."/>
            <person name="Moreau H."/>
            <person name="Motomura T."/>
            <person name="Nagasato C."/>
            <person name="Napoli C.A."/>
            <person name="Nelson D.R."/>
            <person name="Nyvall-Collen P."/>
            <person name="Peters A.F."/>
            <person name="Pommier C."/>
            <person name="Potin P."/>
            <person name="Poulain J."/>
            <person name="Quesneville H."/>
            <person name="Read B."/>
            <person name="Rensing S.A."/>
            <person name="Ritter A."/>
            <person name="Rousvoal S."/>
            <person name="Samanta M."/>
            <person name="Samson G."/>
            <person name="Schroeder D.C."/>
            <person name="Segurens B."/>
            <person name="Strittmatter M."/>
            <person name="Tonon T."/>
            <person name="Tregear J.W."/>
            <person name="Valentin K."/>
            <person name="von Dassow P."/>
            <person name="Yamagishi T."/>
            <person name="Van de Peer Y."/>
            <person name="Wincker P."/>
        </authorList>
    </citation>
    <scope>NUCLEOTIDE SEQUENCE [LARGE SCALE GENOMIC DNA]</scope>
    <source>
        <strain evidence="2">Ec32 / CCAP1310/4</strain>
    </source>
</reference>
<dbReference type="EMBL" id="FN649760">
    <property type="protein sequence ID" value="CBJ28616.1"/>
    <property type="molecule type" value="Genomic_DNA"/>
</dbReference>
<proteinExistence type="predicted"/>
<protein>
    <submittedName>
        <fullName evidence="1">Uncharacterized protein</fullName>
    </submittedName>
</protein>
<evidence type="ECO:0000313" key="2">
    <source>
        <dbReference type="Proteomes" id="UP000002630"/>
    </source>
</evidence>
<name>D7FHR1_ECTSI</name>
<dbReference type="Proteomes" id="UP000002630">
    <property type="component" value="Unassembled WGS sequence"/>
</dbReference>
<gene>
    <name evidence="1" type="ORF">Esi_0110_0041</name>
</gene>
<accession>D7FHR1</accession>
<organism evidence="1 2">
    <name type="scientific">Ectocarpus siliculosus</name>
    <name type="common">Brown alga</name>
    <name type="synonym">Conferva siliculosa</name>
    <dbReference type="NCBI Taxonomy" id="2880"/>
    <lineage>
        <taxon>Eukaryota</taxon>
        <taxon>Sar</taxon>
        <taxon>Stramenopiles</taxon>
        <taxon>Ochrophyta</taxon>
        <taxon>PX clade</taxon>
        <taxon>Phaeophyceae</taxon>
        <taxon>Ectocarpales</taxon>
        <taxon>Ectocarpaceae</taxon>
        <taxon>Ectocarpus</taxon>
    </lineage>
</organism>
<sequence length="65" mass="7083">MLLCSSWERSADLAARPISCKIDMSRLLAHPSLGESVILVVWARRGLSALGCVTSRRTRGSTIAR</sequence>
<evidence type="ECO:0000313" key="1">
    <source>
        <dbReference type="EMBL" id="CBJ28616.1"/>
    </source>
</evidence>
<dbReference type="AlphaFoldDB" id="D7FHR1"/>
<keyword evidence="2" id="KW-1185">Reference proteome</keyword>
<dbReference type="InParanoid" id="D7FHR1"/>